<comment type="caution">
    <text evidence="2">The sequence shown here is derived from an EMBL/GenBank/DDBJ whole genome shotgun (WGS) entry which is preliminary data.</text>
</comment>
<dbReference type="RefSeq" id="WP_111943920.1">
    <property type="nucleotide sequence ID" value="NZ_BAAACJ010000024.1"/>
</dbReference>
<dbReference type="InterPro" id="IPR049971">
    <property type="entry name" value="CLC_0170-like"/>
</dbReference>
<keyword evidence="1" id="KW-1133">Transmembrane helix</keyword>
<dbReference type="Proteomes" id="UP001224418">
    <property type="component" value="Unassembled WGS sequence"/>
</dbReference>
<evidence type="ECO:0000313" key="3">
    <source>
        <dbReference type="Proteomes" id="UP001224418"/>
    </source>
</evidence>
<keyword evidence="3" id="KW-1185">Reference proteome</keyword>
<dbReference type="NCBIfam" id="NF042414">
    <property type="entry name" value="CLC_0170_fam"/>
    <property type="match status" value="1"/>
</dbReference>
<keyword evidence="1" id="KW-0472">Membrane</keyword>
<name>A0ABU0JMS2_HATLI</name>
<evidence type="ECO:0000256" key="1">
    <source>
        <dbReference type="SAM" id="Phobius"/>
    </source>
</evidence>
<feature type="transmembrane region" description="Helical" evidence="1">
    <location>
        <begin position="44"/>
        <end position="62"/>
    </location>
</feature>
<feature type="transmembrane region" description="Helical" evidence="1">
    <location>
        <begin position="6"/>
        <end position="23"/>
    </location>
</feature>
<gene>
    <name evidence="2" type="ORF">QOZ93_000073</name>
</gene>
<protein>
    <submittedName>
        <fullName evidence="2">Uncharacterized protein</fullName>
    </submittedName>
</protein>
<evidence type="ECO:0000313" key="2">
    <source>
        <dbReference type="EMBL" id="MDQ0478372.1"/>
    </source>
</evidence>
<organism evidence="2 3">
    <name type="scientific">Hathewaya limosa</name>
    <name type="common">Clostridium limosum</name>
    <dbReference type="NCBI Taxonomy" id="1536"/>
    <lineage>
        <taxon>Bacteria</taxon>
        <taxon>Bacillati</taxon>
        <taxon>Bacillota</taxon>
        <taxon>Clostridia</taxon>
        <taxon>Eubacteriales</taxon>
        <taxon>Clostridiaceae</taxon>
        <taxon>Hathewaya</taxon>
    </lineage>
</organism>
<reference evidence="2 3" key="1">
    <citation type="submission" date="2023-07" db="EMBL/GenBank/DDBJ databases">
        <title>Genomic Encyclopedia of Type Strains, Phase IV (KMG-IV): sequencing the most valuable type-strain genomes for metagenomic binning, comparative biology and taxonomic classification.</title>
        <authorList>
            <person name="Goeker M."/>
        </authorList>
    </citation>
    <scope>NUCLEOTIDE SEQUENCE [LARGE SCALE GENOMIC DNA]</scope>
    <source>
        <strain evidence="2 3">DSM 1400</strain>
    </source>
</reference>
<proteinExistence type="predicted"/>
<accession>A0ABU0JMS2</accession>
<dbReference type="EMBL" id="JAUSWN010000001">
    <property type="protein sequence ID" value="MDQ0478372.1"/>
    <property type="molecule type" value="Genomic_DNA"/>
</dbReference>
<keyword evidence="1" id="KW-0812">Transmembrane</keyword>
<sequence length="63" mass="7441">MKYIDLFDKYFLILMIVISFVAIKFDSKEFQKQGRDKECNQSKILGYFILGISIVLFIIKTIL</sequence>